<dbReference type="Pfam" id="PF19029">
    <property type="entry name" value="DUF883_C"/>
    <property type="match status" value="1"/>
</dbReference>
<keyword evidence="4" id="KW-0997">Cell inner membrane</keyword>
<gene>
    <name evidence="10" type="ORF">BCCH1_20670</name>
</gene>
<comment type="subcellular location">
    <subcellularLocation>
        <location evidence="1">Cell inner membrane</location>
        <topology evidence="1">Single-pass membrane protein</topology>
    </subcellularLocation>
</comment>
<evidence type="ECO:0000256" key="2">
    <source>
        <dbReference type="ARBA" id="ARBA00010423"/>
    </source>
</evidence>
<reference evidence="10" key="1">
    <citation type="journal article" date="2016" name="Biosci. Biotechnol. Biochem.">
        <title>Bioconversion of AHX to AOH by resting cells of Burkholderia contaminans CH-1.</title>
        <authorList>
            <person name="Choi J.H."/>
            <person name="Kikuchi A."/>
            <person name="Pumkaeo P."/>
            <person name="Hirai H."/>
            <person name="Tokuyama S."/>
            <person name="Kawagishi H."/>
        </authorList>
    </citation>
    <scope>NUCLEOTIDE SEQUENCE</scope>
    <source>
        <strain evidence="10">CH-1</strain>
    </source>
</reference>
<dbReference type="InterPro" id="IPR043605">
    <property type="entry name" value="DUF883_C"/>
</dbReference>
<sequence>MPCNRRRINTMALTDSIEHKLDRGLSDIRRTGRRVGRTTRSAARDLHADVTDDLRGLVDELEDLLKNDGDGDIAALRKRVQSRLDEARGALDHASGSAAARLRDSAERVSQVVQDNPWQTAGVVAGLAFVAGLLLARR</sequence>
<evidence type="ECO:0000256" key="4">
    <source>
        <dbReference type="ARBA" id="ARBA00022519"/>
    </source>
</evidence>
<dbReference type="AlphaFoldDB" id="A0A250L4Z1"/>
<evidence type="ECO:0000259" key="8">
    <source>
        <dbReference type="Pfam" id="PF05957"/>
    </source>
</evidence>
<name>A0A250L4Z1_9BURK</name>
<dbReference type="GO" id="GO:0043022">
    <property type="term" value="F:ribosome binding"/>
    <property type="evidence" value="ECO:0007669"/>
    <property type="project" value="InterPro"/>
</dbReference>
<dbReference type="InterPro" id="IPR043604">
    <property type="entry name" value="DUF883_N"/>
</dbReference>
<keyword evidence="7" id="KW-0472">Membrane</keyword>
<dbReference type="Pfam" id="PF05957">
    <property type="entry name" value="DUF883"/>
    <property type="match status" value="1"/>
</dbReference>
<comment type="similarity">
    <text evidence="2">Belongs to the ElaB/YgaM/YqjD family.</text>
</comment>
<dbReference type="GO" id="GO:0005886">
    <property type="term" value="C:plasma membrane"/>
    <property type="evidence" value="ECO:0007669"/>
    <property type="project" value="UniProtKB-SubCell"/>
</dbReference>
<accession>A0A250L4Z1</accession>
<evidence type="ECO:0000256" key="1">
    <source>
        <dbReference type="ARBA" id="ARBA00004377"/>
    </source>
</evidence>
<evidence type="ECO:0000256" key="6">
    <source>
        <dbReference type="ARBA" id="ARBA00022989"/>
    </source>
</evidence>
<dbReference type="EMBL" id="AP018357">
    <property type="protein sequence ID" value="BBA39644.1"/>
    <property type="molecule type" value="Genomic_DNA"/>
</dbReference>
<reference evidence="10" key="2">
    <citation type="journal article" date="2017" name="Genome Announc.">
        <title>High-Quality Draft Genome Sequence of Burkholderia contaminans CH-1, a Gram-Negative Bacterium That Metabolizes 2-Azahypoxanthine, a Plant Growth-Regulating Compound.</title>
        <authorList>
            <person name="Choi J.-H."/>
            <person name="Sugiura H."/>
            <person name="Moriuchi R."/>
            <person name="Kawagishi H."/>
            <person name="Dohra H."/>
        </authorList>
    </citation>
    <scope>NUCLEOTIDE SEQUENCE</scope>
    <source>
        <strain evidence="10">CH-1</strain>
    </source>
</reference>
<dbReference type="InterPro" id="IPR010279">
    <property type="entry name" value="YqjD/ElaB"/>
</dbReference>
<evidence type="ECO:0000259" key="9">
    <source>
        <dbReference type="Pfam" id="PF19029"/>
    </source>
</evidence>
<dbReference type="Gene3D" id="1.20.120.20">
    <property type="entry name" value="Apolipoprotein"/>
    <property type="match status" value="1"/>
</dbReference>
<organism evidence="10">
    <name type="scientific">Burkholderia contaminans</name>
    <dbReference type="NCBI Taxonomy" id="488447"/>
    <lineage>
        <taxon>Bacteria</taxon>
        <taxon>Pseudomonadati</taxon>
        <taxon>Pseudomonadota</taxon>
        <taxon>Betaproteobacteria</taxon>
        <taxon>Burkholderiales</taxon>
        <taxon>Burkholderiaceae</taxon>
        <taxon>Burkholderia</taxon>
        <taxon>Burkholderia cepacia complex</taxon>
    </lineage>
</organism>
<evidence type="ECO:0000256" key="7">
    <source>
        <dbReference type="ARBA" id="ARBA00023136"/>
    </source>
</evidence>
<dbReference type="PANTHER" id="PTHR35893">
    <property type="entry name" value="INNER MEMBRANE PROTEIN-RELATED"/>
    <property type="match status" value="1"/>
</dbReference>
<dbReference type="PANTHER" id="PTHR35893:SF3">
    <property type="entry name" value="INNER MEMBRANE PROTEIN"/>
    <property type="match status" value="1"/>
</dbReference>
<evidence type="ECO:0000256" key="3">
    <source>
        <dbReference type="ARBA" id="ARBA00022475"/>
    </source>
</evidence>
<keyword evidence="3" id="KW-1003">Cell membrane</keyword>
<feature type="domain" description="DUF883" evidence="9">
    <location>
        <begin position="111"/>
        <end position="138"/>
    </location>
</feature>
<keyword evidence="5" id="KW-0812">Transmembrane</keyword>
<feature type="domain" description="DUF883" evidence="8">
    <location>
        <begin position="50"/>
        <end position="95"/>
    </location>
</feature>
<evidence type="ECO:0000313" key="10">
    <source>
        <dbReference type="EMBL" id="BBA39644.1"/>
    </source>
</evidence>
<protein>
    <submittedName>
        <fullName evidence="10">Membrane protein</fullName>
    </submittedName>
</protein>
<evidence type="ECO:0000256" key="5">
    <source>
        <dbReference type="ARBA" id="ARBA00022692"/>
    </source>
</evidence>
<keyword evidence="6" id="KW-1133">Transmembrane helix</keyword>
<proteinExistence type="inferred from homology"/>